<evidence type="ECO:0000313" key="1">
    <source>
        <dbReference type="EMBL" id="GAA5087175.1"/>
    </source>
</evidence>
<dbReference type="Proteomes" id="UP001500227">
    <property type="component" value="Unassembled WGS sequence"/>
</dbReference>
<dbReference type="InterPro" id="IPR036380">
    <property type="entry name" value="Isochorismatase-like_sf"/>
</dbReference>
<organism evidence="1 2">
    <name type="scientific">Paenalcaligenes hermetiae</name>
    <dbReference type="NCBI Taxonomy" id="1157987"/>
    <lineage>
        <taxon>Bacteria</taxon>
        <taxon>Pseudomonadati</taxon>
        <taxon>Pseudomonadota</taxon>
        <taxon>Betaproteobacteria</taxon>
        <taxon>Burkholderiales</taxon>
        <taxon>Alcaligenaceae</taxon>
        <taxon>Paenalcaligenes</taxon>
    </lineage>
</organism>
<proteinExistence type="predicted"/>
<dbReference type="RefSeq" id="WP_345369715.1">
    <property type="nucleotide sequence ID" value="NZ_BAABKD010000006.1"/>
</dbReference>
<dbReference type="Gene3D" id="3.40.50.850">
    <property type="entry name" value="Isochorismatase-like"/>
    <property type="match status" value="1"/>
</dbReference>
<protein>
    <recommendedName>
        <fullName evidence="3">Cysteine hydrolase</fullName>
    </recommendedName>
</protein>
<comment type="caution">
    <text evidence="1">The sequence shown here is derived from an EMBL/GenBank/DDBJ whole genome shotgun (WGS) entry which is preliminary data.</text>
</comment>
<gene>
    <name evidence="1" type="ORF">GCM10023337_07360</name>
</gene>
<evidence type="ECO:0000313" key="2">
    <source>
        <dbReference type="Proteomes" id="UP001500227"/>
    </source>
</evidence>
<accession>A0ABP9M1R2</accession>
<sequence>MKKTALIIVDLQNEYLVTGKLPLTGIEEAAVNAARVLDWA</sequence>
<dbReference type="EMBL" id="BAABKD010000006">
    <property type="protein sequence ID" value="GAA5087175.1"/>
    <property type="molecule type" value="Genomic_DNA"/>
</dbReference>
<evidence type="ECO:0008006" key="3">
    <source>
        <dbReference type="Google" id="ProtNLM"/>
    </source>
</evidence>
<dbReference type="SUPFAM" id="SSF52499">
    <property type="entry name" value="Isochorismatase-like hydrolases"/>
    <property type="match status" value="1"/>
</dbReference>
<reference evidence="2" key="1">
    <citation type="journal article" date="2019" name="Int. J. Syst. Evol. Microbiol.">
        <title>The Global Catalogue of Microorganisms (GCM) 10K type strain sequencing project: providing services to taxonomists for standard genome sequencing and annotation.</title>
        <authorList>
            <consortium name="The Broad Institute Genomics Platform"/>
            <consortium name="The Broad Institute Genome Sequencing Center for Infectious Disease"/>
            <person name="Wu L."/>
            <person name="Ma J."/>
        </authorList>
    </citation>
    <scope>NUCLEOTIDE SEQUENCE [LARGE SCALE GENOMIC DNA]</scope>
    <source>
        <strain evidence="2">JCM 18423</strain>
    </source>
</reference>
<name>A0ABP9M1R2_9BURK</name>
<keyword evidence="2" id="KW-1185">Reference proteome</keyword>